<reference evidence="1 2" key="2">
    <citation type="submission" date="2018-11" db="EMBL/GenBank/DDBJ databases">
        <authorList>
            <consortium name="Pathogen Informatics"/>
        </authorList>
    </citation>
    <scope>NUCLEOTIDE SEQUENCE [LARGE SCALE GENOMIC DNA]</scope>
    <source>
        <strain evidence="1">Dakar</strain>
        <strain evidence="2">Dakar, Senegal</strain>
    </source>
</reference>
<evidence type="ECO:0000313" key="2">
    <source>
        <dbReference type="Proteomes" id="UP000279833"/>
    </source>
</evidence>
<organism evidence="3">
    <name type="scientific">Schistosoma curassoni</name>
    <dbReference type="NCBI Taxonomy" id="6186"/>
    <lineage>
        <taxon>Eukaryota</taxon>
        <taxon>Metazoa</taxon>
        <taxon>Spiralia</taxon>
        <taxon>Lophotrochozoa</taxon>
        <taxon>Platyhelminthes</taxon>
        <taxon>Trematoda</taxon>
        <taxon>Digenea</taxon>
        <taxon>Strigeidida</taxon>
        <taxon>Schistosomatoidea</taxon>
        <taxon>Schistosomatidae</taxon>
        <taxon>Schistosoma</taxon>
    </lineage>
</organism>
<protein>
    <submittedName>
        <fullName evidence="1 3">Uncharacterized protein</fullName>
    </submittedName>
</protein>
<accession>A0A183JN04</accession>
<name>A0A183JN04_9TREM</name>
<dbReference type="WBParaSite" id="SCUD_0000408801-mRNA-1">
    <property type="protein sequence ID" value="SCUD_0000408801-mRNA-1"/>
    <property type="gene ID" value="SCUD_0000408801"/>
</dbReference>
<evidence type="ECO:0000313" key="1">
    <source>
        <dbReference type="EMBL" id="VDO86486.1"/>
    </source>
</evidence>
<dbReference type="EMBL" id="UZAK01005076">
    <property type="protein sequence ID" value="VDO86486.1"/>
    <property type="molecule type" value="Genomic_DNA"/>
</dbReference>
<gene>
    <name evidence="1" type="ORF">SCUD_LOCUS4088</name>
</gene>
<reference evidence="3" key="1">
    <citation type="submission" date="2016-06" db="UniProtKB">
        <authorList>
            <consortium name="WormBaseParasite"/>
        </authorList>
    </citation>
    <scope>IDENTIFICATION</scope>
</reference>
<evidence type="ECO:0000313" key="3">
    <source>
        <dbReference type="WBParaSite" id="SCUD_0000408801-mRNA-1"/>
    </source>
</evidence>
<dbReference type="Proteomes" id="UP000279833">
    <property type="component" value="Unassembled WGS sequence"/>
</dbReference>
<proteinExistence type="predicted"/>
<dbReference type="AlphaFoldDB" id="A0A183JN04"/>
<sequence length="43" mass="5011">MVSHYSGKKWEVLEAEILHPDVCIQDVLEDETQLNVFHSHADF</sequence>
<keyword evidence="2" id="KW-1185">Reference proteome</keyword>